<organism evidence="1 2">
    <name type="scientific">Microbacterium paludicola</name>
    <dbReference type="NCBI Taxonomy" id="300019"/>
    <lineage>
        <taxon>Bacteria</taxon>
        <taxon>Bacillati</taxon>
        <taxon>Actinomycetota</taxon>
        <taxon>Actinomycetes</taxon>
        <taxon>Micrococcales</taxon>
        <taxon>Microbacteriaceae</taxon>
        <taxon>Microbacterium</taxon>
    </lineage>
</organism>
<dbReference type="GO" id="GO:0003677">
    <property type="term" value="F:DNA binding"/>
    <property type="evidence" value="ECO:0007669"/>
    <property type="project" value="InterPro"/>
</dbReference>
<dbReference type="InterPro" id="IPR010982">
    <property type="entry name" value="Lambda_DNA-bd_dom_sf"/>
</dbReference>
<dbReference type="SUPFAM" id="SSF47413">
    <property type="entry name" value="lambda repressor-like DNA-binding domains"/>
    <property type="match status" value="1"/>
</dbReference>
<dbReference type="OrthoDB" id="3259824at2"/>
<comment type="caution">
    <text evidence="1">The sequence shown here is derived from an EMBL/GenBank/DDBJ whole genome shotgun (WGS) entry which is preliminary data.</text>
</comment>
<evidence type="ECO:0000313" key="1">
    <source>
        <dbReference type="EMBL" id="TFU33101.1"/>
    </source>
</evidence>
<accession>A0A4Y9FXX9</accession>
<name>A0A4Y9FXX9_9MICO</name>
<proteinExistence type="predicted"/>
<reference evidence="1 2" key="1">
    <citation type="submission" date="2019-03" db="EMBL/GenBank/DDBJ databases">
        <title>Diversity of the mouse oral microbiome.</title>
        <authorList>
            <person name="Joseph S."/>
            <person name="Aduse-Opoku J."/>
            <person name="Curtis M."/>
            <person name="Wade W."/>
            <person name="Hashim A."/>
        </authorList>
    </citation>
    <scope>NUCLEOTIDE SEQUENCE [LARGE SCALE GENOMIC DNA]</scope>
    <source>
        <strain evidence="1 2">P1012</strain>
    </source>
</reference>
<keyword evidence="2" id="KW-1185">Reference proteome</keyword>
<dbReference type="Gene3D" id="1.10.3100.10">
    <property type="entry name" value="Putative cytoplasmic protein"/>
    <property type="match status" value="1"/>
</dbReference>
<sequence length="128" mass="14502">MSSAEFKVLREHLGLTAPWVAEQRGVAVRTVRNWEDRGPVPIPAAGWMFELRDRFNRAVEDEVFRLAEFDDEPRRRVIVVPRIDEDSPDELPASFHRAVAARVLAEVPSARLRYPDAAEPEPDGDEAA</sequence>
<dbReference type="Proteomes" id="UP000298358">
    <property type="component" value="Unassembled WGS sequence"/>
</dbReference>
<dbReference type="InterPro" id="IPR027910">
    <property type="entry name" value="YdiL_sf"/>
</dbReference>
<dbReference type="EMBL" id="SPQB01000014">
    <property type="protein sequence ID" value="TFU33101.1"/>
    <property type="molecule type" value="Genomic_DNA"/>
</dbReference>
<evidence type="ECO:0000313" key="2">
    <source>
        <dbReference type="Proteomes" id="UP000298358"/>
    </source>
</evidence>
<gene>
    <name evidence="1" type="ORF">E4U02_07730</name>
</gene>
<dbReference type="AlphaFoldDB" id="A0A4Y9FXX9"/>
<protein>
    <submittedName>
        <fullName evidence="1">Transcriptional regulator</fullName>
    </submittedName>
</protein>